<accession>A0A7X2XXI3</accession>
<dbReference type="EMBL" id="WNJO01000012">
    <property type="protein sequence ID" value="MTV82930.1"/>
    <property type="molecule type" value="Genomic_DNA"/>
</dbReference>
<gene>
    <name evidence="1" type="ORF">GM612_09755</name>
</gene>
<proteinExistence type="predicted"/>
<reference evidence="1 2" key="1">
    <citation type="submission" date="2019-11" db="EMBL/GenBank/DDBJ databases">
        <title>Lactobacillus sp. nov. CRM56-3, isolated from fermented tea leaves.</title>
        <authorList>
            <person name="Phuengjayaem S."/>
            <person name="Tanasupawat S."/>
        </authorList>
    </citation>
    <scope>NUCLEOTIDE SEQUENCE [LARGE SCALE GENOMIC DNA]</scope>
    <source>
        <strain evidence="1 2">CRM56-3</strain>
    </source>
</reference>
<dbReference type="AlphaFoldDB" id="A0A7X2XXI3"/>
<evidence type="ECO:0000313" key="1">
    <source>
        <dbReference type="EMBL" id="MTV82930.1"/>
    </source>
</evidence>
<keyword evidence="2" id="KW-1185">Reference proteome</keyword>
<sequence>MEEITLLEVYLFINPLGSRCMKSEKSILRLADQIFGEVSYQFIPLLNPQMIDQRMKVNNLDCHNLSLRNQQFNLHYRTILDYKAALFQGKKKGRLFLLNLQDQLVEQDVPYSEKLVFDVADQVNLDVDMFGEDRNSELAQRAFQADQRLASEMNVADPSTAIIYNADVSDCGLMLSDVTYQSLYEICENSGLLAKQALARQKQAPNLHIL</sequence>
<comment type="caution">
    <text evidence="1">The sequence shown here is derived from an EMBL/GenBank/DDBJ whole genome shotgun (WGS) entry which is preliminary data.</text>
</comment>
<organism evidence="1 2">
    <name type="scientific">Secundilactobacillus folii</name>
    <dbReference type="NCBI Taxonomy" id="2678357"/>
    <lineage>
        <taxon>Bacteria</taxon>
        <taxon>Bacillati</taxon>
        <taxon>Bacillota</taxon>
        <taxon>Bacilli</taxon>
        <taxon>Lactobacillales</taxon>
        <taxon>Lactobacillaceae</taxon>
        <taxon>Secundilactobacillus</taxon>
    </lineage>
</organism>
<dbReference type="Gene3D" id="3.40.30.10">
    <property type="entry name" value="Glutaredoxin"/>
    <property type="match status" value="1"/>
</dbReference>
<evidence type="ECO:0000313" key="2">
    <source>
        <dbReference type="Proteomes" id="UP000466388"/>
    </source>
</evidence>
<protein>
    <submittedName>
        <fullName evidence="1">DsbA family protein</fullName>
    </submittedName>
</protein>
<name>A0A7X2XXI3_9LACO</name>
<dbReference type="Pfam" id="PF13743">
    <property type="entry name" value="Thioredoxin_5"/>
    <property type="match status" value="1"/>
</dbReference>
<dbReference type="Proteomes" id="UP000466388">
    <property type="component" value="Unassembled WGS sequence"/>
</dbReference>